<proteinExistence type="predicted"/>
<evidence type="ECO:0000313" key="1">
    <source>
        <dbReference type="EMBL" id="ABD27458.1"/>
    </source>
</evidence>
<dbReference type="Proteomes" id="UP000009134">
    <property type="component" value="Chromosome"/>
</dbReference>
<reference evidence="2" key="1">
    <citation type="submission" date="2006-01" db="EMBL/GenBank/DDBJ databases">
        <title>Complete sequence of Novosphingobium aromaticivorans DSM 12444.</title>
        <authorList>
            <consortium name="US DOE Joint Genome Institute"/>
            <person name="Copeland A."/>
            <person name="Lucas S."/>
            <person name="Lapidus A."/>
            <person name="Barry K."/>
            <person name="Detter J.C."/>
            <person name="Glavina T."/>
            <person name="Hammon N."/>
            <person name="Israni S."/>
            <person name="Pitluck S."/>
            <person name="Chain P."/>
            <person name="Malfatti S."/>
            <person name="Shin M."/>
            <person name="Vergez L."/>
            <person name="Schmutz J."/>
            <person name="Larimer F."/>
            <person name="Land M."/>
            <person name="Kyrpides N."/>
            <person name="Ivanova N."/>
            <person name="Fredrickson J."/>
            <person name="Balkwill D."/>
            <person name="Romine M.F."/>
            <person name="Richardson P."/>
        </authorList>
    </citation>
    <scope>NUCLEOTIDE SEQUENCE [LARGE SCALE GENOMIC DNA]</scope>
    <source>
        <strain evidence="2">ATCC 700278 / DSM 12444 / CCUG 56034 / CIP 105152 / NBRC 16084 / F199</strain>
    </source>
</reference>
<keyword evidence="2" id="KW-1185">Reference proteome</keyword>
<evidence type="ECO:0000313" key="2">
    <source>
        <dbReference type="Proteomes" id="UP000009134"/>
    </source>
</evidence>
<sequence length="126" mass="14470">MRNPTIYIETDDGDEIIIVKREIMAETSVSELTDLLNEIRDYAEDLSVMFKTFSELGLSDHAKATKLGCYRQAEKWVEKRLKALGVAVEGHETERERSQARHITRLLEQVCELRDQLAAYEQRAAA</sequence>
<gene>
    <name evidence="1" type="ordered locus">Saro_3023</name>
</gene>
<organism evidence="1 2">
    <name type="scientific">Novosphingobium aromaticivorans (strain ATCC 700278 / DSM 12444 / CCUG 56034 / CIP 105152 / NBRC 16084 / F199)</name>
    <dbReference type="NCBI Taxonomy" id="279238"/>
    <lineage>
        <taxon>Bacteria</taxon>
        <taxon>Pseudomonadati</taxon>
        <taxon>Pseudomonadota</taxon>
        <taxon>Alphaproteobacteria</taxon>
        <taxon>Sphingomonadales</taxon>
        <taxon>Sphingomonadaceae</taxon>
        <taxon>Novosphingobium</taxon>
    </lineage>
</organism>
<accession>Q2G3W5</accession>
<dbReference type="RefSeq" id="WP_011446662.1">
    <property type="nucleotide sequence ID" value="NC_007794.1"/>
</dbReference>
<protein>
    <submittedName>
        <fullName evidence="1">Uncharacterized protein</fullName>
    </submittedName>
</protein>
<dbReference type="KEGG" id="nar:Saro_3023"/>
<dbReference type="AlphaFoldDB" id="Q2G3W5"/>
<dbReference type="HOGENOM" id="CLU_1979246_0_0_5"/>
<dbReference type="STRING" id="279238.Saro_3023"/>
<name>Q2G3W5_NOVAD</name>
<dbReference type="EMBL" id="CP000248">
    <property type="protein sequence ID" value="ABD27458.1"/>
    <property type="molecule type" value="Genomic_DNA"/>
</dbReference>